<feature type="region of interest" description="Disordered" evidence="3">
    <location>
        <begin position="39"/>
        <end position="69"/>
    </location>
</feature>
<gene>
    <name evidence="5" type="ORF">OAUR00152_LOCUS38040</name>
</gene>
<keyword evidence="2" id="KW-0539">Nucleus</keyword>
<feature type="region of interest" description="Disordered" evidence="3">
    <location>
        <begin position="181"/>
        <end position="241"/>
    </location>
</feature>
<dbReference type="EMBL" id="HBKQ01055539">
    <property type="protein sequence ID" value="CAE2281821.1"/>
    <property type="molecule type" value="Transcribed_RNA"/>
</dbReference>
<dbReference type="PANTHER" id="PTHR48112">
    <property type="entry name" value="HIGH MOBILITY GROUP PROTEIN DSP1"/>
    <property type="match status" value="1"/>
</dbReference>
<dbReference type="InterPro" id="IPR036910">
    <property type="entry name" value="HMG_box_dom_sf"/>
</dbReference>
<dbReference type="GO" id="GO:0005634">
    <property type="term" value="C:nucleus"/>
    <property type="evidence" value="ECO:0007669"/>
    <property type="project" value="UniProtKB-UniRule"/>
</dbReference>
<evidence type="ECO:0000313" key="5">
    <source>
        <dbReference type="EMBL" id="CAE2281821.1"/>
    </source>
</evidence>
<sequence length="511" mass="56581">MRAACGNLSPRKSATKSIRFNSNAFDDADECKIIMAEKNKRCDGETTTSNKSQDRKKDNSNNGREKPKRPLSAYNLFFRYERKRILASSGVHLPSSPSSSSRRGGDLYGKSRSGARLHRKSHGLIGFKDLARAVASRWKAANDETRCHFSELAAAEKERYRAEMERYTNKGVEEGARSVAEGGAVMASSSTNKDQQCDSWQSSSSSPSRARHHHEYNDHHAGHHRYYHQKEHPPGASTCERRSSVTIEGGWAHPHPYPLHPIYQYPYPPHVNSHHAHHPPPERFSGKSGSSSLSAAAAAWPSSLDWRSSGGGIPLSLPSVPPQSQVYSPYHHHTPPPPCSVPSAHYYPHHQGAHCNANTPPADHSSAEAVADGHEQHQQWYADREHYSHYYSSTAPCKPPCRADVAQEHDGRFSNGAPAATTSNHGNTTSQKRGNIGADLEPLPIDYWRPEGQQPQLEMGQLGTLLPARTVVDSTGEKKRGVGEPRTDRSGWQGGNEEQQSLYHREGEWTS</sequence>
<organism evidence="5">
    <name type="scientific">Odontella aurita</name>
    <dbReference type="NCBI Taxonomy" id="265563"/>
    <lineage>
        <taxon>Eukaryota</taxon>
        <taxon>Sar</taxon>
        <taxon>Stramenopiles</taxon>
        <taxon>Ochrophyta</taxon>
        <taxon>Bacillariophyta</taxon>
        <taxon>Mediophyceae</taxon>
        <taxon>Biddulphiophycidae</taxon>
        <taxon>Eupodiscales</taxon>
        <taxon>Odontellaceae</taxon>
        <taxon>Odontella</taxon>
    </lineage>
</organism>
<dbReference type="AlphaFoldDB" id="A0A7S4NEB4"/>
<feature type="compositionally biased region" description="Polar residues" evidence="3">
    <location>
        <begin position="187"/>
        <end position="198"/>
    </location>
</feature>
<protein>
    <recommendedName>
        <fullName evidence="4">HMG box domain-containing protein</fullName>
    </recommendedName>
</protein>
<evidence type="ECO:0000256" key="1">
    <source>
        <dbReference type="ARBA" id="ARBA00023125"/>
    </source>
</evidence>
<feature type="compositionally biased region" description="Basic and acidic residues" evidence="3">
    <location>
        <begin position="228"/>
        <end position="241"/>
    </location>
</feature>
<feature type="compositionally biased region" description="Basic and acidic residues" evidence="3">
    <location>
        <begin position="52"/>
        <end position="65"/>
    </location>
</feature>
<dbReference type="GO" id="GO:0003677">
    <property type="term" value="F:DNA binding"/>
    <property type="evidence" value="ECO:0007669"/>
    <property type="project" value="UniProtKB-UniRule"/>
</dbReference>
<dbReference type="InterPro" id="IPR050342">
    <property type="entry name" value="HMGB"/>
</dbReference>
<feature type="region of interest" description="Disordered" evidence="3">
    <location>
        <begin position="90"/>
        <end position="115"/>
    </location>
</feature>
<feature type="region of interest" description="Disordered" evidence="3">
    <location>
        <begin position="466"/>
        <end position="511"/>
    </location>
</feature>
<feature type="compositionally biased region" description="Basic and acidic residues" evidence="3">
    <location>
        <begin position="475"/>
        <end position="489"/>
    </location>
</feature>
<evidence type="ECO:0000256" key="3">
    <source>
        <dbReference type="SAM" id="MobiDB-lite"/>
    </source>
</evidence>
<dbReference type="PANTHER" id="PTHR48112:SF15">
    <property type="entry name" value="HMG BOX DOMAIN-CONTAINING PROTEIN"/>
    <property type="match status" value="1"/>
</dbReference>
<feature type="region of interest" description="Disordered" evidence="3">
    <location>
        <begin position="270"/>
        <end position="290"/>
    </location>
</feature>
<feature type="DNA-binding region" description="HMG box" evidence="2">
    <location>
        <begin position="67"/>
        <end position="168"/>
    </location>
</feature>
<dbReference type="Gene3D" id="1.10.30.10">
    <property type="entry name" value="High mobility group box domain"/>
    <property type="match status" value="1"/>
</dbReference>
<evidence type="ECO:0000259" key="4">
    <source>
        <dbReference type="PROSITE" id="PS50118"/>
    </source>
</evidence>
<feature type="compositionally biased region" description="Polar residues" evidence="3">
    <location>
        <begin position="420"/>
        <end position="433"/>
    </location>
</feature>
<accession>A0A7S4NEB4</accession>
<name>A0A7S4NEB4_9STRA</name>
<dbReference type="SUPFAM" id="SSF47095">
    <property type="entry name" value="HMG-box"/>
    <property type="match status" value="1"/>
</dbReference>
<dbReference type="PROSITE" id="PS50118">
    <property type="entry name" value="HMG_BOX_2"/>
    <property type="match status" value="1"/>
</dbReference>
<dbReference type="SMART" id="SM00398">
    <property type="entry name" value="HMG"/>
    <property type="match status" value="1"/>
</dbReference>
<feature type="domain" description="HMG box" evidence="4">
    <location>
        <begin position="67"/>
        <end position="168"/>
    </location>
</feature>
<feature type="region of interest" description="Disordered" evidence="3">
    <location>
        <begin position="412"/>
        <end position="442"/>
    </location>
</feature>
<feature type="compositionally biased region" description="Low complexity" evidence="3">
    <location>
        <begin position="199"/>
        <end position="208"/>
    </location>
</feature>
<dbReference type="Pfam" id="PF00505">
    <property type="entry name" value="HMG_box"/>
    <property type="match status" value="1"/>
</dbReference>
<proteinExistence type="predicted"/>
<reference evidence="5" key="1">
    <citation type="submission" date="2021-01" db="EMBL/GenBank/DDBJ databases">
        <authorList>
            <person name="Corre E."/>
            <person name="Pelletier E."/>
            <person name="Niang G."/>
            <person name="Scheremetjew M."/>
            <person name="Finn R."/>
            <person name="Kale V."/>
            <person name="Holt S."/>
            <person name="Cochrane G."/>
            <person name="Meng A."/>
            <person name="Brown T."/>
            <person name="Cohen L."/>
        </authorList>
    </citation>
    <scope>NUCLEOTIDE SEQUENCE</scope>
    <source>
        <strain evidence="5">Isolate 1302-5</strain>
    </source>
</reference>
<keyword evidence="1 2" id="KW-0238">DNA-binding</keyword>
<evidence type="ECO:0000256" key="2">
    <source>
        <dbReference type="PROSITE-ProRule" id="PRU00267"/>
    </source>
</evidence>
<dbReference type="InterPro" id="IPR009071">
    <property type="entry name" value="HMG_box_dom"/>
</dbReference>